<accession>A0A1M6Y1K7</accession>
<sequence length="121" mass="13938">MNDNPGNNVEYYVKYHWLTNGIINGHAHFCIYDIKYVSSISSTNRPITNTINYSYPSTKKHQIEDEVICGPFKKSDKVSIEIFNEKSDFSRLLEIYVSKNNSPFALKCSTDANKLDYVIND</sequence>
<dbReference type="EMBL" id="FRBD01000023">
    <property type="protein sequence ID" value="SHL12066.1"/>
    <property type="molecule type" value="Genomic_DNA"/>
</dbReference>
<protein>
    <submittedName>
        <fullName evidence="1">Uncharacterized protein</fullName>
    </submittedName>
</protein>
<proteinExistence type="predicted"/>
<dbReference type="Proteomes" id="UP000184130">
    <property type="component" value="Unassembled WGS sequence"/>
</dbReference>
<evidence type="ECO:0000313" key="1">
    <source>
        <dbReference type="EMBL" id="SHL12066.1"/>
    </source>
</evidence>
<gene>
    <name evidence="1" type="ORF">SAMN05216463_12356</name>
</gene>
<reference evidence="1 2" key="1">
    <citation type="submission" date="2016-11" db="EMBL/GenBank/DDBJ databases">
        <authorList>
            <person name="Jaros S."/>
            <person name="Januszkiewicz K."/>
            <person name="Wedrychowicz H."/>
        </authorList>
    </citation>
    <scope>NUCLEOTIDE SEQUENCE [LARGE SCALE GENOMIC DNA]</scope>
    <source>
        <strain evidence="1 2">KHT3</strain>
    </source>
</reference>
<dbReference type="AlphaFoldDB" id="A0A1M6Y1K7"/>
<organism evidence="1 2">
    <name type="scientific">Xylanibacter ruminicola</name>
    <name type="common">Prevotella ruminicola</name>
    <dbReference type="NCBI Taxonomy" id="839"/>
    <lineage>
        <taxon>Bacteria</taxon>
        <taxon>Pseudomonadati</taxon>
        <taxon>Bacteroidota</taxon>
        <taxon>Bacteroidia</taxon>
        <taxon>Bacteroidales</taxon>
        <taxon>Prevotellaceae</taxon>
        <taxon>Xylanibacter</taxon>
    </lineage>
</organism>
<name>A0A1M6Y1K7_XYLRU</name>
<evidence type="ECO:0000313" key="2">
    <source>
        <dbReference type="Proteomes" id="UP000184130"/>
    </source>
</evidence>